<organism evidence="1 2">
    <name type="scientific">Trichonephila inaurata madagascariensis</name>
    <dbReference type="NCBI Taxonomy" id="2747483"/>
    <lineage>
        <taxon>Eukaryota</taxon>
        <taxon>Metazoa</taxon>
        <taxon>Ecdysozoa</taxon>
        <taxon>Arthropoda</taxon>
        <taxon>Chelicerata</taxon>
        <taxon>Arachnida</taxon>
        <taxon>Araneae</taxon>
        <taxon>Araneomorphae</taxon>
        <taxon>Entelegynae</taxon>
        <taxon>Araneoidea</taxon>
        <taxon>Nephilidae</taxon>
        <taxon>Trichonephila</taxon>
        <taxon>Trichonephila inaurata</taxon>
    </lineage>
</organism>
<sequence length="90" mass="10220">MHGLFQLLHKLGHVVPYTISTAVALMSSLMTECKPRRTKGRTCVQRGVAGAMRAALRDWCVRSTNPLDEGWYRVVLILLIPKHVHNSRLR</sequence>
<proteinExistence type="predicted"/>
<name>A0A8X7CIQ9_9ARAC</name>
<evidence type="ECO:0000313" key="2">
    <source>
        <dbReference type="Proteomes" id="UP000886998"/>
    </source>
</evidence>
<reference evidence="1" key="1">
    <citation type="submission" date="2020-08" db="EMBL/GenBank/DDBJ databases">
        <title>Multicomponent nature underlies the extraordinary mechanical properties of spider dragline silk.</title>
        <authorList>
            <person name="Kono N."/>
            <person name="Nakamura H."/>
            <person name="Mori M."/>
            <person name="Yoshida Y."/>
            <person name="Ohtoshi R."/>
            <person name="Malay A.D."/>
            <person name="Moran D.A.P."/>
            <person name="Tomita M."/>
            <person name="Numata K."/>
            <person name="Arakawa K."/>
        </authorList>
    </citation>
    <scope>NUCLEOTIDE SEQUENCE</scope>
</reference>
<evidence type="ECO:0000313" key="1">
    <source>
        <dbReference type="EMBL" id="GFY67085.1"/>
    </source>
</evidence>
<keyword evidence="2" id="KW-1185">Reference proteome</keyword>
<accession>A0A8X7CIQ9</accession>
<protein>
    <submittedName>
        <fullName evidence="1">Uncharacterized protein</fullName>
    </submittedName>
</protein>
<comment type="caution">
    <text evidence="1">The sequence shown here is derived from an EMBL/GenBank/DDBJ whole genome shotgun (WGS) entry which is preliminary data.</text>
</comment>
<dbReference type="AlphaFoldDB" id="A0A8X7CIQ9"/>
<dbReference type="Proteomes" id="UP000886998">
    <property type="component" value="Unassembled WGS sequence"/>
</dbReference>
<dbReference type="EMBL" id="BMAV01016378">
    <property type="protein sequence ID" value="GFY67085.1"/>
    <property type="molecule type" value="Genomic_DNA"/>
</dbReference>
<gene>
    <name evidence="1" type="ORF">TNIN_34661</name>
</gene>